<evidence type="ECO:0000259" key="3">
    <source>
        <dbReference type="PROSITE" id="PS50102"/>
    </source>
</evidence>
<dbReference type="PANTHER" id="PTHR48025:SF1">
    <property type="entry name" value="RRM DOMAIN-CONTAINING PROTEIN"/>
    <property type="match status" value="1"/>
</dbReference>
<proteinExistence type="predicted"/>
<dbReference type="Gene3D" id="3.30.70.330">
    <property type="match status" value="1"/>
</dbReference>
<sequence length="127" mass="13917">MIKLFVGGFPLDFTELDIAMLVGLHGDISTIKIVRDKKTRICKGYAFVEMVDKDGAERAVEALDGTEVGGRQLNVKIREEKPVVPVRGYSSAPRPFSSDGNRGNSSFGSSNNSGGSYEKKKRPRRPL</sequence>
<dbReference type="PANTHER" id="PTHR48025">
    <property type="entry name" value="OS02G0815200 PROTEIN"/>
    <property type="match status" value="1"/>
</dbReference>
<dbReference type="OrthoDB" id="797376at2"/>
<organism evidence="4 5">
    <name type="scientific">Mucilaginibacter xinganensis</name>
    <dbReference type="NCBI Taxonomy" id="1234841"/>
    <lineage>
        <taxon>Bacteria</taxon>
        <taxon>Pseudomonadati</taxon>
        <taxon>Bacteroidota</taxon>
        <taxon>Sphingobacteriia</taxon>
        <taxon>Sphingobacteriales</taxon>
        <taxon>Sphingobacteriaceae</taxon>
        <taxon>Mucilaginibacter</taxon>
    </lineage>
</organism>
<gene>
    <name evidence="4" type="ORF">MuYL_2896</name>
</gene>
<evidence type="ECO:0000256" key="2">
    <source>
        <dbReference type="SAM" id="MobiDB-lite"/>
    </source>
</evidence>
<evidence type="ECO:0000256" key="1">
    <source>
        <dbReference type="ARBA" id="ARBA00022884"/>
    </source>
</evidence>
<dbReference type="AlphaFoldDB" id="A0A223NY49"/>
<dbReference type="Proteomes" id="UP000215002">
    <property type="component" value="Chromosome"/>
</dbReference>
<dbReference type="KEGG" id="muc:MuYL_2896"/>
<feature type="compositionally biased region" description="Low complexity" evidence="2">
    <location>
        <begin position="97"/>
        <end position="116"/>
    </location>
</feature>
<dbReference type="InterPro" id="IPR012677">
    <property type="entry name" value="Nucleotide-bd_a/b_plait_sf"/>
</dbReference>
<dbReference type="GO" id="GO:0003729">
    <property type="term" value="F:mRNA binding"/>
    <property type="evidence" value="ECO:0007669"/>
    <property type="project" value="TreeGrafter"/>
</dbReference>
<keyword evidence="5" id="KW-1185">Reference proteome</keyword>
<dbReference type="SMART" id="SM00360">
    <property type="entry name" value="RRM"/>
    <property type="match status" value="1"/>
</dbReference>
<dbReference type="InterPro" id="IPR050502">
    <property type="entry name" value="Euk_RNA-bind_prot"/>
</dbReference>
<evidence type="ECO:0000313" key="5">
    <source>
        <dbReference type="Proteomes" id="UP000215002"/>
    </source>
</evidence>
<accession>A0A223NY49</accession>
<dbReference type="RefSeq" id="WP_094571088.1">
    <property type="nucleotide sequence ID" value="NZ_CP022743.1"/>
</dbReference>
<dbReference type="InterPro" id="IPR035979">
    <property type="entry name" value="RBD_domain_sf"/>
</dbReference>
<evidence type="ECO:0000313" key="4">
    <source>
        <dbReference type="EMBL" id="ASU34783.1"/>
    </source>
</evidence>
<reference evidence="4 5" key="1">
    <citation type="submission" date="2017-08" db="EMBL/GenBank/DDBJ databases">
        <title>Complete genome sequence of Mucilaginibacter sp. strain BJC16-A31.</title>
        <authorList>
            <consortium name="Henan University of Science and Technology"/>
            <person name="You X."/>
        </authorList>
    </citation>
    <scope>NUCLEOTIDE SEQUENCE [LARGE SCALE GENOMIC DNA]</scope>
    <source>
        <strain evidence="4 5">BJC16-A31</strain>
    </source>
</reference>
<protein>
    <recommendedName>
        <fullName evidence="3">RRM domain-containing protein</fullName>
    </recommendedName>
</protein>
<feature type="domain" description="RRM" evidence="3">
    <location>
        <begin position="2"/>
        <end position="80"/>
    </location>
</feature>
<dbReference type="Pfam" id="PF00076">
    <property type="entry name" value="RRM_1"/>
    <property type="match status" value="1"/>
</dbReference>
<dbReference type="EMBL" id="CP022743">
    <property type="protein sequence ID" value="ASU34783.1"/>
    <property type="molecule type" value="Genomic_DNA"/>
</dbReference>
<keyword evidence="1" id="KW-0694">RNA-binding</keyword>
<feature type="region of interest" description="Disordered" evidence="2">
    <location>
        <begin position="84"/>
        <end position="127"/>
    </location>
</feature>
<name>A0A223NY49_9SPHI</name>
<dbReference type="InterPro" id="IPR000504">
    <property type="entry name" value="RRM_dom"/>
</dbReference>
<dbReference type="SUPFAM" id="SSF54928">
    <property type="entry name" value="RNA-binding domain, RBD"/>
    <property type="match status" value="1"/>
</dbReference>
<dbReference type="PROSITE" id="PS50102">
    <property type="entry name" value="RRM"/>
    <property type="match status" value="1"/>
</dbReference>